<feature type="chain" id="PRO_5009667412" description="PA14 domain-containing protein" evidence="1">
    <location>
        <begin position="33"/>
        <end position="2480"/>
    </location>
</feature>
<evidence type="ECO:0000313" key="3">
    <source>
        <dbReference type="EMBL" id="WQG90101.1"/>
    </source>
</evidence>
<gene>
    <name evidence="2" type="ORF">SAMN05661012_03368</name>
    <name evidence="3" type="ORF">SR876_01220</name>
</gene>
<evidence type="ECO:0000313" key="2">
    <source>
        <dbReference type="EMBL" id="SFW66863.1"/>
    </source>
</evidence>
<dbReference type="EMBL" id="CP140154">
    <property type="protein sequence ID" value="WQG90101.1"/>
    <property type="molecule type" value="Genomic_DNA"/>
</dbReference>
<dbReference type="Proteomes" id="UP001326715">
    <property type="component" value="Chromosome"/>
</dbReference>
<accession>A0A1K1R3Y0</accession>
<dbReference type="STRING" id="1004.SAMN05661012_03368"/>
<reference evidence="2 4" key="1">
    <citation type="submission" date="2016-11" db="EMBL/GenBank/DDBJ databases">
        <authorList>
            <person name="Jaros S."/>
            <person name="Januszkiewicz K."/>
            <person name="Wedrychowicz H."/>
        </authorList>
    </citation>
    <scope>NUCLEOTIDE SEQUENCE [LARGE SCALE GENOMIC DNA]</scope>
    <source>
        <strain evidence="2 4">DSM 784</strain>
    </source>
</reference>
<organism evidence="2 4">
    <name type="scientific">Chitinophaga sancti</name>
    <dbReference type="NCBI Taxonomy" id="1004"/>
    <lineage>
        <taxon>Bacteria</taxon>
        <taxon>Pseudomonadati</taxon>
        <taxon>Bacteroidota</taxon>
        <taxon>Chitinophagia</taxon>
        <taxon>Chitinophagales</taxon>
        <taxon>Chitinophagaceae</taxon>
        <taxon>Chitinophaga</taxon>
    </lineage>
</organism>
<sequence>MMISRMQTRRRIACFFLVLSSMQILMPAVSWALTSGPAQPEAKQFTPAVTTDFVDLSTGNFKYNIPLMDVDGYPLNLDYQSGVGMDDEATWVGFGWNLNVGAVNRQLRGIADDSYGDTVLTNNYVKPKITIGGSLTDRVEVAGFGKNLKLSGTFSRGMHTDNYTGIGADLTGNVGLSLSIPGASYLTPGVGIGVTSSSSEGVTVNPSLSMKVTTGGNTVQGIGFSANMAYNTREGLKSITLGTSFDVNKLSNFADLGYRSTWSFSAPAFYPKANMNFTSHNFTFSSDIGGSYYILYGGTGVTGYKTKREVANPSQQNRAYGFMYAEHGKNNTGAMMDFMREKDNPVIPELMNLAVPVATPDIFTYTSQADGGQFRLFRNQSGVFFDNLTEDNSDNTSASVEAGVGGYFHGGTSVYKQNVKTTNSKWTNDNSFLTNGDFPVTTVTGEEDAYFRQAGEIAVEDPSFYNSIQGEDAVNVQFIGKNAQNALKKGSSVYPATGKYKRNGRQIRKSPVMPMLAGEMSLAGGGDSLLHTYRFIDNPDSIPGACKALTYATESRVNKFRKPDHISEIIKTTNDGKRLVYGMPVYNKKQVEVSFATDASRLNTSTKKIKLVTDAAGNPTHKPVNSRGQSISDEYYNRQEQPAYATSWLLTQILSPDYVDVTNDGITEDDRGTAYKFNYSLVNGDYQWRTPYGDSAQYNPGLRADPDDDKGSYVYGTKELRYLHSIESKTMVAYFITGDREDGLGYNVLGVLDKSVKQKYLKEIRLYAKSDMTTPIKTVKFNYSYTLCKGIPNTSTSGGGKLTLDAVYFTYGNSTRGKDYYYSFKYNNDHGYASLLTDRWGTLKRSTDNATAGFSLLNDEFPYTVQNAAAAAVDAGMWQLSEIQMPTGGKISVDYEADDYAYVQNRRSMVMSKITDMKDGSGNTTTSLRDAKQFLIDLGTAPDDVPATNAADVLAWFKTKYLDGSDYMYTKLFVNVTDDPNSTTDSKFDFVPVYAAVGAVTISGATATVTFKNDTDGGVTVNPLIGAVWQRMRMEYQRYAYPGYINRINSDLPVITAVKAIATSITTLSELWENFNEKAYRKKFGSQVNLQKSFARVVIRAGKKIGGGLRVKRVKLSDEWNTMATDQEAAIYGQEYEYTIQEEGKTISSGVAAYEPASGGDENPMRMPVNYTQNVKWGLNNYFYLEEPMGETLFPGPQVIYRQVTVRNLTADGTVDTKNKTGWSTAEFYTAKEFPVIVQQTGLDKYLHKPNSWATFFGGKSTYELAMSQGYSIILNDMHGKPKADRVFNQSGQEVSANEYYYNTTEDGGTQRLTNVVDVVDANGNITTDQVIGRDIEMFTDMRESELSNSGTSINLGADVVPIWGWPVPIPHWPRSSNTDYRQFRGASVLKTIQYTGILSKTIKKLNGSNISGTTLLYDKYTGEPVLTQTQNEFDDPVYSVSIPAYWMYKQMGMAYQNLGMVMKDFRISSSAVPSQYASFLSPGDELIDLYTGIRLWVIKSPTSTSSTAALRIISQSGRTIKDYSGTMKVFRSGYRNQLGANATNMTLLKNPVVANKLKIISNEELSGYNVINATAVLYSDAWGQPAVCQNPGSCPDGYEETADGTQCMYKPTPVAGFDLVPGDKHRKYGNRGAFFFEYKADGHYKTSTANYWMGCTTGCGRLAEAGVWLKQRPLHDWWGVEKCIDIPAGTYFIGYAADNAMRLKIDEVDVQPQFRGGSESFYEAWRIRKFTIAKSGKHIIRMDAANAEANMSAAFEIYNSSEATLVAGDKETIEKERIYSSVQLLTDPNKVLYYTDGDDNRGTQSFRCDNGMPLTKCDGTFNCGYKPKQACPDGYTLSADGQACTVPTTMDNQTGLTIVRGSNNPTYGQWGTLFFNSAGQVVDSVRADPFWGYRCDGVDPYDQGTGGHIPTDDLTDVPTTDPGNGTVISRVSASAAVTPNYTSGCGRLNAVGVWLNNSWGNNWIGMNVCVKIPVGKVYYIGYGVDNNVRIYIDGTLWKEHVMVNDNDHRYYSYWQVRPRFLSSGNHIVTIEAQNIVDQFNQRSVGLEVYDNTIAELKAHTLDTIFSTIQLVNSSKPYDTYVKDANGNILYQHLKCGQGSINICDDSPGCPAIPAGNVLNPYLTGYLGNWLMYKEMAWLSDRSGQDLPTKTTAGVDIRHKGQYATFYPFWYYNGGWNMSANAGWVTNTTTTLYDESSHPLESKDALNQYSGVRYGFKNKLPLAVGLNMRQREIFYDGFEDYVFNSGCDNALPCRPDQFDIRRKLGDSYASALDIENAHSGNYSMKLDSSVSLWSYIYSNEHQPGIYLNNNQWGEYYRSIDSWLGLRDFSPVTSRKYYFSAWVRNGTDLTGKTPGIRLQLLPGLKVVTLSLKTIVDGWKLVEGTIDLPVDVGITEMTPFGIKIQRLSSETSIDDIRIFPYDGQLKSYAYNDKNMQLMAEMDENNYATFYEYDEEGALIRVKKETERGIMTIKENRSSYHKR</sequence>
<reference evidence="3 5" key="2">
    <citation type="submission" date="2023-11" db="EMBL/GenBank/DDBJ databases">
        <title>MicrobeMod: A computational toolkit for identifying prokaryotic methylation and restriction-modification with nanopore sequencing.</title>
        <authorList>
            <person name="Crits-Christoph A."/>
            <person name="Kang S.C."/>
            <person name="Lee H."/>
            <person name="Ostrov N."/>
        </authorList>
    </citation>
    <scope>NUCLEOTIDE SEQUENCE [LARGE SCALE GENOMIC DNA]</scope>
    <source>
        <strain evidence="3 5">ATCC 23090</strain>
    </source>
</reference>
<feature type="signal peptide" evidence="1">
    <location>
        <begin position="1"/>
        <end position="32"/>
    </location>
</feature>
<keyword evidence="5" id="KW-1185">Reference proteome</keyword>
<dbReference type="RefSeq" id="WP_143150756.1">
    <property type="nucleotide sequence ID" value="NZ_CP139972.1"/>
</dbReference>
<evidence type="ECO:0000313" key="4">
    <source>
        <dbReference type="Proteomes" id="UP000183788"/>
    </source>
</evidence>
<evidence type="ECO:0000313" key="5">
    <source>
        <dbReference type="Proteomes" id="UP001326715"/>
    </source>
</evidence>
<dbReference type="OrthoDB" id="9814627at2"/>
<evidence type="ECO:0008006" key="6">
    <source>
        <dbReference type="Google" id="ProtNLM"/>
    </source>
</evidence>
<dbReference type="EMBL" id="FPIZ01000010">
    <property type="protein sequence ID" value="SFW66863.1"/>
    <property type="molecule type" value="Genomic_DNA"/>
</dbReference>
<evidence type="ECO:0000256" key="1">
    <source>
        <dbReference type="SAM" id="SignalP"/>
    </source>
</evidence>
<dbReference type="Proteomes" id="UP000183788">
    <property type="component" value="Unassembled WGS sequence"/>
</dbReference>
<name>A0A1K1R3Y0_9BACT</name>
<keyword evidence="1" id="KW-0732">Signal</keyword>
<proteinExistence type="predicted"/>
<protein>
    <recommendedName>
        <fullName evidence="6">PA14 domain-containing protein</fullName>
    </recommendedName>
</protein>